<name>A0A4U0UCC9_9PEZI</name>
<dbReference type="OrthoDB" id="5383338at2759"/>
<dbReference type="Proteomes" id="UP000308549">
    <property type="component" value="Unassembled WGS sequence"/>
</dbReference>
<feature type="compositionally biased region" description="Low complexity" evidence="1">
    <location>
        <begin position="92"/>
        <end position="105"/>
    </location>
</feature>
<accession>A0A4U0UCC9</accession>
<gene>
    <name evidence="2" type="ORF">B0A50_01200</name>
</gene>
<feature type="region of interest" description="Disordered" evidence="1">
    <location>
        <begin position="1"/>
        <end position="31"/>
    </location>
</feature>
<evidence type="ECO:0000313" key="2">
    <source>
        <dbReference type="EMBL" id="TKA31955.1"/>
    </source>
</evidence>
<evidence type="ECO:0000256" key="1">
    <source>
        <dbReference type="SAM" id="MobiDB-lite"/>
    </source>
</evidence>
<dbReference type="EMBL" id="NAJL01000006">
    <property type="protein sequence ID" value="TKA31955.1"/>
    <property type="molecule type" value="Genomic_DNA"/>
</dbReference>
<feature type="compositionally biased region" description="Polar residues" evidence="1">
    <location>
        <begin position="21"/>
        <end position="31"/>
    </location>
</feature>
<proteinExistence type="predicted"/>
<comment type="caution">
    <text evidence="2">The sequence shown here is derived from an EMBL/GenBank/DDBJ whole genome shotgun (WGS) entry which is preliminary data.</text>
</comment>
<sequence>MTVALPAVQDDQLSPLPINTYFGSSSPPKKSLVSQLQQPRLFNLSTQALPDTGEAIVDEGDGLPPLPERTRFTPVSPKTSEYPTPLSERSNRTWSSRSTTRSTENALRPLEQGPPMRSMFPQYDSSKPLSHQHYFPRAPAQRLPSDMISKAASPVERPAFQRFDSALALAHGNEQVPAADTSDILAIWSASNDIAPKHARRIQIGLHRTAGDETLAVGLSAQHPLFSIRKASPQSPTQTRKQAKHFAVEKHAPRDGALVPVARLALPEGRPTMVNPAENPVATFPQAAAVNAIEAASKSPAAAEIATFDPSARSPEAARLAQDAVAEAQRRYGCHLSRKAKKRDSLGAVTAAYDLEHPALGPMAITVCQSGRSGIPQAPKVKISLHHTTATAAAVAAETLVLASLDFGNNTCVLDLPGLLALNCRYLLDTIMTALFAVSSLEHINTSTMETLTFAPPPKSPFVEDRTHGKRSAKAVESRKWYKRSSRAIDRVQKELVGQPADVGKPIQAAVALLGFTAKSAVFVLEAAVKVTAGTVKHVAARS</sequence>
<evidence type="ECO:0000313" key="3">
    <source>
        <dbReference type="Proteomes" id="UP000308549"/>
    </source>
</evidence>
<keyword evidence="3" id="KW-1185">Reference proteome</keyword>
<reference evidence="2 3" key="1">
    <citation type="submission" date="2017-03" db="EMBL/GenBank/DDBJ databases">
        <title>Genomes of endolithic fungi from Antarctica.</title>
        <authorList>
            <person name="Coleine C."/>
            <person name="Masonjones S."/>
            <person name="Stajich J.E."/>
        </authorList>
    </citation>
    <scope>NUCLEOTIDE SEQUENCE [LARGE SCALE GENOMIC DNA]</scope>
    <source>
        <strain evidence="2 3">CCFEE 6315</strain>
    </source>
</reference>
<feature type="region of interest" description="Disordered" evidence="1">
    <location>
        <begin position="57"/>
        <end position="115"/>
    </location>
</feature>
<protein>
    <submittedName>
        <fullName evidence="2">Uncharacterized protein</fullName>
    </submittedName>
</protein>
<organism evidence="2 3">
    <name type="scientific">Salinomyces thailandicus</name>
    <dbReference type="NCBI Taxonomy" id="706561"/>
    <lineage>
        <taxon>Eukaryota</taxon>
        <taxon>Fungi</taxon>
        <taxon>Dikarya</taxon>
        <taxon>Ascomycota</taxon>
        <taxon>Pezizomycotina</taxon>
        <taxon>Dothideomycetes</taxon>
        <taxon>Dothideomycetidae</taxon>
        <taxon>Mycosphaerellales</taxon>
        <taxon>Teratosphaeriaceae</taxon>
        <taxon>Salinomyces</taxon>
    </lineage>
</organism>
<dbReference type="AlphaFoldDB" id="A0A4U0UCC9"/>